<dbReference type="SUPFAM" id="SSF63825">
    <property type="entry name" value="YWTD domain"/>
    <property type="match status" value="1"/>
</dbReference>
<keyword evidence="4" id="KW-1015">Disulfide bond</keyword>
<dbReference type="Proteomes" id="UP001434883">
    <property type="component" value="Unassembled WGS sequence"/>
</dbReference>
<protein>
    <recommendedName>
        <fullName evidence="6">EGF-like calcium-binding domain-containing protein</fullName>
    </recommendedName>
</protein>
<dbReference type="PANTHER" id="PTHR22722">
    <property type="entry name" value="LOW-DENSITY LIPOPROTEIN RECEPTOR-RELATED PROTEIN 2-RELATED"/>
    <property type="match status" value="1"/>
</dbReference>
<evidence type="ECO:0000256" key="3">
    <source>
        <dbReference type="ARBA" id="ARBA00022737"/>
    </source>
</evidence>
<dbReference type="PROSITE" id="PS51120">
    <property type="entry name" value="LDLRB"/>
    <property type="match status" value="1"/>
</dbReference>
<reference evidence="7 8" key="1">
    <citation type="submission" date="2021-06" db="EMBL/GenBank/DDBJ databases">
        <authorList>
            <person name="Palmer J.M."/>
        </authorList>
    </citation>
    <scope>NUCLEOTIDE SEQUENCE [LARGE SCALE GENOMIC DNA]</scope>
    <source>
        <strain evidence="7 8">XC_2019</strain>
        <tissue evidence="7">Muscle</tissue>
    </source>
</reference>
<keyword evidence="2" id="KW-0732">Signal</keyword>
<accession>A0ABV0RKF0</accession>
<feature type="repeat" description="LDL-receptor class B" evidence="5">
    <location>
        <begin position="96"/>
        <end position="138"/>
    </location>
</feature>
<sequence>GPFGAQCTCSPGFQLLNDSKTCDDIDECLIPGFCSQQCYNERGSFRCHCSNPHAAVLLVAKRSQIMANKLIMRPPVIYPVATGSGIVTVDFDRETSRIYWADATQKKIWSAFQNGTEKREVFSGGLMVPGTIAVDWVGRNLYWTDSVLENIEVLQHPHGMTIFEDSVYWSERYTSKVVSTNKFHGGNITVLFNNIYQPMGIVMDHPIKQPAGTYFKYAVITSSISLIKLMVWFLCLAINPCREHLCTQLCLLSTLRPRYYTCHCQSGWKLDSDQRTCIKGRFSTCNVIVQF</sequence>
<keyword evidence="3" id="KW-0677">Repeat</keyword>
<dbReference type="Gene3D" id="2.120.10.30">
    <property type="entry name" value="TolB, C-terminal domain"/>
    <property type="match status" value="2"/>
</dbReference>
<gene>
    <name evidence="7" type="ORF">XENOCAPTIV_018967</name>
</gene>
<dbReference type="CDD" id="cd00054">
    <property type="entry name" value="EGF_CA"/>
    <property type="match status" value="1"/>
</dbReference>
<dbReference type="SUPFAM" id="SSF57184">
    <property type="entry name" value="Growth factor receptor domain"/>
    <property type="match status" value="1"/>
</dbReference>
<proteinExistence type="predicted"/>
<dbReference type="SUPFAM" id="SSF57196">
    <property type="entry name" value="EGF/Laminin"/>
    <property type="match status" value="1"/>
</dbReference>
<evidence type="ECO:0000313" key="8">
    <source>
        <dbReference type="Proteomes" id="UP001434883"/>
    </source>
</evidence>
<dbReference type="InterPro" id="IPR026823">
    <property type="entry name" value="cEGF"/>
</dbReference>
<name>A0ABV0RKF0_9TELE</name>
<dbReference type="SMART" id="SM00135">
    <property type="entry name" value="LY"/>
    <property type="match status" value="2"/>
</dbReference>
<dbReference type="EMBL" id="JAHRIN010050418">
    <property type="protein sequence ID" value="MEQ2208191.1"/>
    <property type="molecule type" value="Genomic_DNA"/>
</dbReference>
<organism evidence="7 8">
    <name type="scientific">Xenoophorus captivus</name>
    <dbReference type="NCBI Taxonomy" id="1517983"/>
    <lineage>
        <taxon>Eukaryota</taxon>
        <taxon>Metazoa</taxon>
        <taxon>Chordata</taxon>
        <taxon>Craniata</taxon>
        <taxon>Vertebrata</taxon>
        <taxon>Euteleostomi</taxon>
        <taxon>Actinopterygii</taxon>
        <taxon>Neopterygii</taxon>
        <taxon>Teleostei</taxon>
        <taxon>Neoteleostei</taxon>
        <taxon>Acanthomorphata</taxon>
        <taxon>Ovalentaria</taxon>
        <taxon>Atherinomorphae</taxon>
        <taxon>Cyprinodontiformes</taxon>
        <taxon>Goodeidae</taxon>
        <taxon>Xenoophorus</taxon>
    </lineage>
</organism>
<feature type="non-terminal residue" evidence="7">
    <location>
        <position position="1"/>
    </location>
</feature>
<evidence type="ECO:0000256" key="4">
    <source>
        <dbReference type="ARBA" id="ARBA00023157"/>
    </source>
</evidence>
<evidence type="ECO:0000256" key="2">
    <source>
        <dbReference type="ARBA" id="ARBA00022729"/>
    </source>
</evidence>
<dbReference type="PROSITE" id="PS01187">
    <property type="entry name" value="EGF_CA"/>
    <property type="match status" value="1"/>
</dbReference>
<dbReference type="InterPro" id="IPR009030">
    <property type="entry name" value="Growth_fac_rcpt_cys_sf"/>
</dbReference>
<dbReference type="Gene3D" id="2.10.25.10">
    <property type="entry name" value="Laminin"/>
    <property type="match status" value="3"/>
</dbReference>
<keyword evidence="8" id="KW-1185">Reference proteome</keyword>
<evidence type="ECO:0000313" key="7">
    <source>
        <dbReference type="EMBL" id="MEQ2208191.1"/>
    </source>
</evidence>
<dbReference type="InterPro" id="IPR018097">
    <property type="entry name" value="EGF_Ca-bd_CS"/>
</dbReference>
<dbReference type="SMART" id="SM00179">
    <property type="entry name" value="EGF_CA"/>
    <property type="match status" value="1"/>
</dbReference>
<evidence type="ECO:0000259" key="6">
    <source>
        <dbReference type="SMART" id="SM00179"/>
    </source>
</evidence>
<evidence type="ECO:0000256" key="5">
    <source>
        <dbReference type="PROSITE-ProRule" id="PRU00461"/>
    </source>
</evidence>
<comment type="caution">
    <text evidence="7">The sequence shown here is derived from an EMBL/GenBank/DDBJ whole genome shotgun (WGS) entry which is preliminary data.</text>
</comment>
<dbReference type="InterPro" id="IPR001881">
    <property type="entry name" value="EGF-like_Ca-bd_dom"/>
</dbReference>
<feature type="domain" description="EGF-like calcium-binding" evidence="6">
    <location>
        <begin position="24"/>
        <end position="64"/>
    </location>
</feature>
<evidence type="ECO:0000256" key="1">
    <source>
        <dbReference type="ARBA" id="ARBA00022536"/>
    </source>
</evidence>
<dbReference type="InterPro" id="IPR051221">
    <property type="entry name" value="LDLR-related"/>
</dbReference>
<dbReference type="InterPro" id="IPR011042">
    <property type="entry name" value="6-blade_b-propeller_TolB-like"/>
</dbReference>
<dbReference type="Pfam" id="PF12662">
    <property type="entry name" value="cEGF"/>
    <property type="match status" value="1"/>
</dbReference>
<dbReference type="PANTHER" id="PTHR22722:SF11">
    <property type="entry name" value="LOW-DENSITY LIPOPROTEIN RECEPTOR-RELATED PROTEIN 2"/>
    <property type="match status" value="1"/>
</dbReference>
<keyword evidence="1" id="KW-0245">EGF-like domain</keyword>
<dbReference type="InterPro" id="IPR000033">
    <property type="entry name" value="LDLR_classB_rpt"/>
</dbReference>